<dbReference type="PROSITE" id="PS50156">
    <property type="entry name" value="SSD"/>
    <property type="match status" value="1"/>
</dbReference>
<evidence type="ECO:0000256" key="2">
    <source>
        <dbReference type="SAM" id="Phobius"/>
    </source>
</evidence>
<accession>A0A210QEU0</accession>
<evidence type="ECO:0000313" key="4">
    <source>
        <dbReference type="EMBL" id="OWF47219.1"/>
    </source>
</evidence>
<dbReference type="PANTHER" id="PTHR10796:SF92">
    <property type="entry name" value="PATCHED-RELATED, ISOFORM A"/>
    <property type="match status" value="1"/>
</dbReference>
<feature type="transmembrane region" description="Helical" evidence="2">
    <location>
        <begin position="721"/>
        <end position="744"/>
    </location>
</feature>
<dbReference type="OrthoDB" id="6510177at2759"/>
<feature type="transmembrane region" description="Helical" evidence="2">
    <location>
        <begin position="691"/>
        <end position="714"/>
    </location>
</feature>
<feature type="transmembrane region" description="Helical" evidence="2">
    <location>
        <begin position="825"/>
        <end position="849"/>
    </location>
</feature>
<feature type="transmembrane region" description="Helical" evidence="2">
    <location>
        <begin position="380"/>
        <end position="403"/>
    </location>
</feature>
<sequence length="967" mass="108651">MLIGYISVTLRVKMKLSNFYQKYEKRVGAVFEKYGSLATLHPWYLITGCLMLNALMAIGFMRMKFETHVEALYTPIGSQAYTDRDKVARIFPDKTGVNFNMFSLVDLGMYGQVMIRTKDGSTILNETFIEEIEMIDKFISNITVTDAASGEEKAYPDICALNSDGCGLFGKIIFTKLFRYQMHANNISFPEFNREAISPIFGNTTVKNGTLNFASMVKLRYYLRTDTPRNRYFSRKWEQVFVERMKDVVTNLTEVAYENSESLNVELNGNTDGRDTSLFSITFTIMLFYAGFATSGGDCVSQRQNLGRAGVLTTLISIAASFGLVSACGVEFVNIVGVMPFLLVGIGLDDMFILLSGLADAPVSYSIEDKIKQTLRTSGVAITITSLTDFLAFAIGASSVFLSVRNFCIYTGVGVLVCYINQLTFFVPCMVLNERRMASRRHCLTCLPIESREHLQSQGKSRRHVRCCGGSPPRGRMDNESPLERIPKLVLQRFVLFPPCKVLILLAFGAYLGLSIYGTINVQQGLKLSNLADQKSYYYKYAIWDEDYFTTQMIVSFVFQSTLNYTDANTVKHIDHLVETIKSESSTVTYIPEWNWLEQYKESVFLRLLGNSSNVFEEGLKLYLQYRPDLVNNVIFDDNGNIAASRINIITKNLKHSTQQGEMMLRMREIAAASELNVLVHSAPFIYFEQFVAILPSTLTTVGIAVIVMILVTALFMPHPLLVALVGLTMIMILLGLFGFMYFWDLTLSSVTMIHLIMSIGFSVDFSAHICHAYICMEGTCRNSIVSAAITRSGGPIFNAAISTILGVIVLVFSTSYIFQSFFKLMFLVMLFGFAHSLFLLPVLLSLIGPEVNVIPLIKENRKQYKQRILSHDKLHHDIKGFQSEVEDKQLGYSNNAFLKDSGSKEEISGNQYETMDNVMRSSETAASDNEEASDHQYENIDDVKHVNDTSIAVAMVTAEDNYMSHL</sequence>
<evidence type="ECO:0000313" key="5">
    <source>
        <dbReference type="Proteomes" id="UP000242188"/>
    </source>
</evidence>
<feature type="transmembrane region" description="Helical" evidence="2">
    <location>
        <begin position="311"/>
        <end position="332"/>
    </location>
</feature>
<feature type="transmembrane region" description="Helical" evidence="2">
    <location>
        <begin position="43"/>
        <end position="61"/>
    </location>
</feature>
<keyword evidence="2" id="KW-0812">Transmembrane</keyword>
<dbReference type="Gene3D" id="1.20.1640.10">
    <property type="entry name" value="Multidrug efflux transporter AcrB transmembrane domain"/>
    <property type="match status" value="2"/>
</dbReference>
<evidence type="ECO:0000256" key="1">
    <source>
        <dbReference type="ARBA" id="ARBA00005585"/>
    </source>
</evidence>
<dbReference type="GO" id="GO:0016020">
    <property type="term" value="C:membrane"/>
    <property type="evidence" value="ECO:0007669"/>
    <property type="project" value="TreeGrafter"/>
</dbReference>
<dbReference type="InterPro" id="IPR053958">
    <property type="entry name" value="HMGCR/SNAP/NPC1-like_SSD"/>
</dbReference>
<keyword evidence="2" id="KW-0472">Membrane</keyword>
<keyword evidence="5" id="KW-1185">Reference proteome</keyword>
<feature type="transmembrane region" description="Helical" evidence="2">
    <location>
        <begin position="338"/>
        <end position="359"/>
    </location>
</feature>
<comment type="caution">
    <text evidence="4">The sequence shown here is derived from an EMBL/GenBank/DDBJ whole genome shotgun (WGS) entry which is preliminary data.</text>
</comment>
<keyword evidence="2" id="KW-1133">Transmembrane helix</keyword>
<feature type="transmembrane region" description="Helical" evidence="2">
    <location>
        <begin position="409"/>
        <end position="432"/>
    </location>
</feature>
<comment type="similarity">
    <text evidence="1">Belongs to the patched family.</text>
</comment>
<evidence type="ECO:0000259" key="3">
    <source>
        <dbReference type="PROSITE" id="PS50156"/>
    </source>
</evidence>
<dbReference type="Pfam" id="PF12349">
    <property type="entry name" value="Sterol-sensing"/>
    <property type="match status" value="1"/>
</dbReference>
<name>A0A210QEU0_MIZYE</name>
<dbReference type="PANTHER" id="PTHR10796">
    <property type="entry name" value="PATCHED-RELATED"/>
    <property type="match status" value="1"/>
</dbReference>
<dbReference type="Proteomes" id="UP000242188">
    <property type="component" value="Unassembled WGS sequence"/>
</dbReference>
<dbReference type="InterPro" id="IPR000731">
    <property type="entry name" value="SSD"/>
</dbReference>
<proteinExistence type="inferred from homology"/>
<feature type="transmembrane region" description="Helical" evidence="2">
    <location>
        <begin position="756"/>
        <end position="776"/>
    </location>
</feature>
<gene>
    <name evidence="4" type="ORF">KP79_PYT10650</name>
</gene>
<protein>
    <submittedName>
        <fullName evidence="4">Patched domain-containing protein 3</fullName>
    </submittedName>
</protein>
<feature type="domain" description="SSD" evidence="3">
    <location>
        <begin position="275"/>
        <end position="432"/>
    </location>
</feature>
<dbReference type="AlphaFoldDB" id="A0A210QEU0"/>
<reference evidence="4 5" key="1">
    <citation type="journal article" date="2017" name="Nat. Ecol. Evol.">
        <title>Scallop genome provides insights into evolution of bilaterian karyotype and development.</title>
        <authorList>
            <person name="Wang S."/>
            <person name="Zhang J."/>
            <person name="Jiao W."/>
            <person name="Li J."/>
            <person name="Xun X."/>
            <person name="Sun Y."/>
            <person name="Guo X."/>
            <person name="Huan P."/>
            <person name="Dong B."/>
            <person name="Zhang L."/>
            <person name="Hu X."/>
            <person name="Sun X."/>
            <person name="Wang J."/>
            <person name="Zhao C."/>
            <person name="Wang Y."/>
            <person name="Wang D."/>
            <person name="Huang X."/>
            <person name="Wang R."/>
            <person name="Lv J."/>
            <person name="Li Y."/>
            <person name="Zhang Z."/>
            <person name="Liu B."/>
            <person name="Lu W."/>
            <person name="Hui Y."/>
            <person name="Liang J."/>
            <person name="Zhou Z."/>
            <person name="Hou R."/>
            <person name="Li X."/>
            <person name="Liu Y."/>
            <person name="Li H."/>
            <person name="Ning X."/>
            <person name="Lin Y."/>
            <person name="Zhao L."/>
            <person name="Xing Q."/>
            <person name="Dou J."/>
            <person name="Li Y."/>
            <person name="Mao J."/>
            <person name="Guo H."/>
            <person name="Dou H."/>
            <person name="Li T."/>
            <person name="Mu C."/>
            <person name="Jiang W."/>
            <person name="Fu Q."/>
            <person name="Fu X."/>
            <person name="Miao Y."/>
            <person name="Liu J."/>
            <person name="Yu Q."/>
            <person name="Li R."/>
            <person name="Liao H."/>
            <person name="Li X."/>
            <person name="Kong Y."/>
            <person name="Jiang Z."/>
            <person name="Chourrout D."/>
            <person name="Li R."/>
            <person name="Bao Z."/>
        </authorList>
    </citation>
    <scope>NUCLEOTIDE SEQUENCE [LARGE SCALE GENOMIC DNA]</scope>
    <source>
        <strain evidence="4 5">PY_sf001</strain>
    </source>
</reference>
<dbReference type="EMBL" id="NEDP02003995">
    <property type="protein sequence ID" value="OWF47219.1"/>
    <property type="molecule type" value="Genomic_DNA"/>
</dbReference>
<dbReference type="SUPFAM" id="SSF82866">
    <property type="entry name" value="Multidrug efflux transporter AcrB transmembrane domain"/>
    <property type="match status" value="2"/>
</dbReference>
<feature type="transmembrane region" description="Helical" evidence="2">
    <location>
        <begin position="797"/>
        <end position="819"/>
    </location>
</feature>
<dbReference type="InterPro" id="IPR051697">
    <property type="entry name" value="Patched_domain-protein"/>
</dbReference>
<organism evidence="4 5">
    <name type="scientific">Mizuhopecten yessoensis</name>
    <name type="common">Japanese scallop</name>
    <name type="synonym">Patinopecten yessoensis</name>
    <dbReference type="NCBI Taxonomy" id="6573"/>
    <lineage>
        <taxon>Eukaryota</taxon>
        <taxon>Metazoa</taxon>
        <taxon>Spiralia</taxon>
        <taxon>Lophotrochozoa</taxon>
        <taxon>Mollusca</taxon>
        <taxon>Bivalvia</taxon>
        <taxon>Autobranchia</taxon>
        <taxon>Pteriomorphia</taxon>
        <taxon>Pectinida</taxon>
        <taxon>Pectinoidea</taxon>
        <taxon>Pectinidae</taxon>
        <taxon>Mizuhopecten</taxon>
    </lineage>
</organism>